<dbReference type="AlphaFoldDB" id="A0AAW3BN49"/>
<accession>A0AAW3BN49</accession>
<proteinExistence type="predicted"/>
<comment type="caution">
    <text evidence="1">The sequence shown here is derived from an EMBL/GenBank/DDBJ whole genome shotgun (WGS) entry which is preliminary data.</text>
</comment>
<evidence type="ECO:0000313" key="2">
    <source>
        <dbReference type="Proteomes" id="UP001501274"/>
    </source>
</evidence>
<reference evidence="1 2" key="1">
    <citation type="submission" date="2024-02" db="EMBL/GenBank/DDBJ databases">
        <title>FIRST GENOME SEQUENCES OF Leishmania (Viannia) shawi, Leishmania (Viannia) lindenbergi AND Leishmania (Viannia) utingensis.</title>
        <authorList>
            <person name="Resadore F."/>
            <person name="Custodio M.G.F."/>
            <person name="Boite M.C."/>
            <person name="Cupolillo E."/>
            <person name="Ferreira G.E.M."/>
        </authorList>
    </citation>
    <scope>NUCLEOTIDE SEQUENCE [LARGE SCALE GENOMIC DNA]</scope>
    <source>
        <strain evidence="1 2">MDAS/BR/1979/M5533</strain>
    </source>
</reference>
<evidence type="ECO:0000313" key="1">
    <source>
        <dbReference type="EMBL" id="KAL0522804.1"/>
    </source>
</evidence>
<sequence length="73" mass="8452">MDQSLHWLQMLFARVYVLTFLALFVCSIPSIAHSIVQDSYNQVFKSYVSTVRAAAEAATVTQQQQTQRQQWRD</sequence>
<evidence type="ECO:0008006" key="3">
    <source>
        <dbReference type="Google" id="ProtNLM"/>
    </source>
</evidence>
<dbReference type="EMBL" id="JBAMZN010000028">
    <property type="protein sequence ID" value="KAL0522804.1"/>
    <property type="molecule type" value="Genomic_DNA"/>
</dbReference>
<dbReference type="Proteomes" id="UP001501274">
    <property type="component" value="Unassembled WGS sequence"/>
</dbReference>
<name>A0AAW3BN49_9TRYP</name>
<organism evidence="1 2">
    <name type="scientific">Leishmania naiffi</name>
    <dbReference type="NCBI Taxonomy" id="5678"/>
    <lineage>
        <taxon>Eukaryota</taxon>
        <taxon>Discoba</taxon>
        <taxon>Euglenozoa</taxon>
        <taxon>Kinetoplastea</taxon>
        <taxon>Metakinetoplastina</taxon>
        <taxon>Trypanosomatida</taxon>
        <taxon>Trypanosomatidae</taxon>
        <taxon>Leishmaniinae</taxon>
        <taxon>Leishmania</taxon>
        <taxon>Leishmania naiffi species complex</taxon>
    </lineage>
</organism>
<keyword evidence="2" id="KW-1185">Reference proteome</keyword>
<gene>
    <name evidence="1" type="ORF">Q4I28_004724</name>
</gene>
<protein>
    <recommendedName>
        <fullName evidence="3">Secreted protein</fullName>
    </recommendedName>
</protein>